<evidence type="ECO:0000313" key="1">
    <source>
        <dbReference type="EMBL" id="KAI3766717.1"/>
    </source>
</evidence>
<organism evidence="1 2">
    <name type="scientific">Cichorium intybus</name>
    <name type="common">Chicory</name>
    <dbReference type="NCBI Taxonomy" id="13427"/>
    <lineage>
        <taxon>Eukaryota</taxon>
        <taxon>Viridiplantae</taxon>
        <taxon>Streptophyta</taxon>
        <taxon>Embryophyta</taxon>
        <taxon>Tracheophyta</taxon>
        <taxon>Spermatophyta</taxon>
        <taxon>Magnoliopsida</taxon>
        <taxon>eudicotyledons</taxon>
        <taxon>Gunneridae</taxon>
        <taxon>Pentapetalae</taxon>
        <taxon>asterids</taxon>
        <taxon>campanulids</taxon>
        <taxon>Asterales</taxon>
        <taxon>Asteraceae</taxon>
        <taxon>Cichorioideae</taxon>
        <taxon>Cichorieae</taxon>
        <taxon>Cichoriinae</taxon>
        <taxon>Cichorium</taxon>
    </lineage>
</organism>
<dbReference type="Proteomes" id="UP001055811">
    <property type="component" value="Linkage Group LG03"/>
</dbReference>
<name>A0ACB9F6I0_CICIN</name>
<reference evidence="1 2" key="2">
    <citation type="journal article" date="2022" name="Mol. Ecol. Resour.">
        <title>The genomes of chicory, endive, great burdock and yacon provide insights into Asteraceae paleo-polyploidization history and plant inulin production.</title>
        <authorList>
            <person name="Fan W."/>
            <person name="Wang S."/>
            <person name="Wang H."/>
            <person name="Wang A."/>
            <person name="Jiang F."/>
            <person name="Liu H."/>
            <person name="Zhao H."/>
            <person name="Xu D."/>
            <person name="Zhang Y."/>
        </authorList>
    </citation>
    <scope>NUCLEOTIDE SEQUENCE [LARGE SCALE GENOMIC DNA]</scope>
    <source>
        <strain evidence="2">cv. Punajuju</strain>
        <tissue evidence="1">Leaves</tissue>
    </source>
</reference>
<reference evidence="2" key="1">
    <citation type="journal article" date="2022" name="Mol. Ecol. Resour.">
        <title>The genomes of chicory, endive, great burdock and yacon provide insights into Asteraceae palaeo-polyploidization history and plant inulin production.</title>
        <authorList>
            <person name="Fan W."/>
            <person name="Wang S."/>
            <person name="Wang H."/>
            <person name="Wang A."/>
            <person name="Jiang F."/>
            <person name="Liu H."/>
            <person name="Zhao H."/>
            <person name="Xu D."/>
            <person name="Zhang Y."/>
        </authorList>
    </citation>
    <scope>NUCLEOTIDE SEQUENCE [LARGE SCALE GENOMIC DNA]</scope>
    <source>
        <strain evidence="2">cv. Punajuju</strain>
    </source>
</reference>
<gene>
    <name evidence="1" type="ORF">L2E82_16787</name>
</gene>
<comment type="caution">
    <text evidence="1">The sequence shown here is derived from an EMBL/GenBank/DDBJ whole genome shotgun (WGS) entry which is preliminary data.</text>
</comment>
<accession>A0ACB9F6I0</accession>
<dbReference type="EMBL" id="CM042011">
    <property type="protein sequence ID" value="KAI3766717.1"/>
    <property type="molecule type" value="Genomic_DNA"/>
</dbReference>
<protein>
    <submittedName>
        <fullName evidence="1">Uncharacterized protein</fullName>
    </submittedName>
</protein>
<proteinExistence type="predicted"/>
<keyword evidence="2" id="KW-1185">Reference proteome</keyword>
<sequence>MSNEHSSGDNALSVTMETSENQQLKVNAMFRVYYPLGFLRKVVAEAVATFLLVFVSCGAAAIGTSNEETLVPFYVVAQLIGSISASFALKVLFHRKKHVGITTPSGTDLEALIMEIIVTFILMFITSAMVTDSKAVKEVAGIAVGSSVCISSIIAGPVSGGSMNPARTIGPAIANKVYKSVDGPGLSQETSGIDRLGISRESSGVDESGLAR</sequence>
<evidence type="ECO:0000313" key="2">
    <source>
        <dbReference type="Proteomes" id="UP001055811"/>
    </source>
</evidence>